<sequence>MYNAQLIKKLREGDHHAYKFIFDHYYALMGAIAYEYVEDYYISQNIVEDVMMSIWEKREQLIISTSVKSYLLTSVHNKCIDYLRSRSREAEVFSLESEIGSSSCYIPDQEMFEQIVLSELEKKIEEIIQSMPEECKKVFLLSRYGNKSYAEIANELNISVNTVKYHIKKALSLFREELKDYLLTITALYFYLFNQ</sequence>
<feature type="domain" description="RNA polymerase sigma factor 70 region 4 type 2" evidence="6">
    <location>
        <begin position="123"/>
        <end position="171"/>
    </location>
</feature>
<dbReference type="GO" id="GO:0003677">
    <property type="term" value="F:DNA binding"/>
    <property type="evidence" value="ECO:0007669"/>
    <property type="project" value="InterPro"/>
</dbReference>
<dbReference type="Pfam" id="PF04542">
    <property type="entry name" value="Sigma70_r2"/>
    <property type="match status" value="1"/>
</dbReference>
<protein>
    <submittedName>
        <fullName evidence="7">RNA polymerase sigma-70 factor</fullName>
    </submittedName>
</protein>
<organism evidence="7 8">
    <name type="scientific">Bacteroides salyersiae</name>
    <dbReference type="NCBI Taxonomy" id="291644"/>
    <lineage>
        <taxon>Bacteria</taxon>
        <taxon>Pseudomonadati</taxon>
        <taxon>Bacteroidota</taxon>
        <taxon>Bacteroidia</taxon>
        <taxon>Bacteroidales</taxon>
        <taxon>Bacteroidaceae</taxon>
        <taxon>Bacteroides</taxon>
    </lineage>
</organism>
<dbReference type="InterPro" id="IPR013325">
    <property type="entry name" value="RNA_pol_sigma_r2"/>
</dbReference>
<proteinExistence type="inferred from homology"/>
<dbReference type="RefSeq" id="WP_130058687.1">
    <property type="nucleotide sequence ID" value="NZ_JADNPJ010000002.1"/>
</dbReference>
<dbReference type="Gene3D" id="1.10.1740.10">
    <property type="match status" value="1"/>
</dbReference>
<dbReference type="PANTHER" id="PTHR43133:SF46">
    <property type="entry name" value="RNA POLYMERASE SIGMA-70 FACTOR ECF SUBFAMILY"/>
    <property type="match status" value="1"/>
</dbReference>
<dbReference type="NCBIfam" id="TIGR02937">
    <property type="entry name" value="sigma70-ECF"/>
    <property type="match status" value="1"/>
</dbReference>
<comment type="similarity">
    <text evidence="1">Belongs to the sigma-70 factor family. ECF subfamily.</text>
</comment>
<dbReference type="InterPro" id="IPR014284">
    <property type="entry name" value="RNA_pol_sigma-70_dom"/>
</dbReference>
<dbReference type="Pfam" id="PF08281">
    <property type="entry name" value="Sigma70_r4_2"/>
    <property type="match status" value="1"/>
</dbReference>
<reference evidence="7 8" key="1">
    <citation type="journal article" date="2019" name="Nat. Med.">
        <title>A library of human gut bacterial isolates paired with longitudinal multiomics data enables mechanistic microbiome research.</title>
        <authorList>
            <person name="Poyet M."/>
            <person name="Groussin M."/>
            <person name="Gibbons S.M."/>
            <person name="Avila-Pacheco J."/>
            <person name="Jiang X."/>
            <person name="Kearney S.M."/>
            <person name="Perrotta A.R."/>
            <person name="Berdy B."/>
            <person name="Zhao S."/>
            <person name="Lieberman T.D."/>
            <person name="Swanson P.K."/>
            <person name="Smith M."/>
            <person name="Roesemann S."/>
            <person name="Alexander J.E."/>
            <person name="Rich S.A."/>
            <person name="Livny J."/>
            <person name="Vlamakis H."/>
            <person name="Clish C."/>
            <person name="Bullock K."/>
            <person name="Deik A."/>
            <person name="Scott J."/>
            <person name="Pierce K.A."/>
            <person name="Xavier R.J."/>
            <person name="Alm E.J."/>
        </authorList>
    </citation>
    <scope>NUCLEOTIDE SEQUENCE [LARGE SCALE GENOMIC DNA]</scope>
    <source>
        <strain evidence="7 8">BIOML-A10</strain>
    </source>
</reference>
<dbReference type="InterPro" id="IPR014327">
    <property type="entry name" value="RNA_pol_sigma70_bacteroid"/>
</dbReference>
<dbReference type="InterPro" id="IPR036388">
    <property type="entry name" value="WH-like_DNA-bd_sf"/>
</dbReference>
<name>A0A7J4XNK5_9BACE</name>
<gene>
    <name evidence="7" type="ORF">F3F73_03695</name>
</gene>
<keyword evidence="4" id="KW-0804">Transcription</keyword>
<accession>A0A7J4XNK5</accession>
<evidence type="ECO:0000313" key="8">
    <source>
        <dbReference type="Proteomes" id="UP000422221"/>
    </source>
</evidence>
<dbReference type="InterPro" id="IPR007627">
    <property type="entry name" value="RNA_pol_sigma70_r2"/>
</dbReference>
<evidence type="ECO:0000313" key="7">
    <source>
        <dbReference type="EMBL" id="KAA3769533.1"/>
    </source>
</evidence>
<dbReference type="InterPro" id="IPR013249">
    <property type="entry name" value="RNA_pol_sigma70_r4_t2"/>
</dbReference>
<evidence type="ECO:0000259" key="5">
    <source>
        <dbReference type="Pfam" id="PF04542"/>
    </source>
</evidence>
<dbReference type="NCBIfam" id="TIGR02985">
    <property type="entry name" value="Sig70_bacteroi1"/>
    <property type="match status" value="1"/>
</dbReference>
<dbReference type="InterPro" id="IPR039425">
    <property type="entry name" value="RNA_pol_sigma-70-like"/>
</dbReference>
<evidence type="ECO:0000256" key="2">
    <source>
        <dbReference type="ARBA" id="ARBA00023015"/>
    </source>
</evidence>
<dbReference type="Proteomes" id="UP000422221">
    <property type="component" value="Unassembled WGS sequence"/>
</dbReference>
<dbReference type="Gene3D" id="1.10.10.10">
    <property type="entry name" value="Winged helix-like DNA-binding domain superfamily/Winged helix DNA-binding domain"/>
    <property type="match status" value="1"/>
</dbReference>
<dbReference type="AlphaFoldDB" id="A0A7J4XNK5"/>
<evidence type="ECO:0000256" key="1">
    <source>
        <dbReference type="ARBA" id="ARBA00010641"/>
    </source>
</evidence>
<dbReference type="GO" id="GO:0006352">
    <property type="term" value="P:DNA-templated transcription initiation"/>
    <property type="evidence" value="ECO:0007669"/>
    <property type="project" value="InterPro"/>
</dbReference>
<dbReference type="PANTHER" id="PTHR43133">
    <property type="entry name" value="RNA POLYMERASE ECF-TYPE SIGMA FACTO"/>
    <property type="match status" value="1"/>
</dbReference>
<dbReference type="EMBL" id="VWMK01000002">
    <property type="protein sequence ID" value="KAA3769533.1"/>
    <property type="molecule type" value="Genomic_DNA"/>
</dbReference>
<dbReference type="SUPFAM" id="SSF88659">
    <property type="entry name" value="Sigma3 and sigma4 domains of RNA polymerase sigma factors"/>
    <property type="match status" value="1"/>
</dbReference>
<dbReference type="SUPFAM" id="SSF88946">
    <property type="entry name" value="Sigma2 domain of RNA polymerase sigma factors"/>
    <property type="match status" value="1"/>
</dbReference>
<feature type="domain" description="RNA polymerase sigma-70 region 2" evidence="5">
    <location>
        <begin position="22"/>
        <end position="88"/>
    </location>
</feature>
<dbReference type="GO" id="GO:0016987">
    <property type="term" value="F:sigma factor activity"/>
    <property type="evidence" value="ECO:0007669"/>
    <property type="project" value="UniProtKB-KW"/>
</dbReference>
<keyword evidence="3" id="KW-0731">Sigma factor</keyword>
<evidence type="ECO:0000256" key="4">
    <source>
        <dbReference type="ARBA" id="ARBA00023163"/>
    </source>
</evidence>
<dbReference type="InterPro" id="IPR013324">
    <property type="entry name" value="RNA_pol_sigma_r3/r4-like"/>
</dbReference>
<keyword evidence="2" id="KW-0805">Transcription regulation</keyword>
<comment type="caution">
    <text evidence="7">The sequence shown here is derived from an EMBL/GenBank/DDBJ whole genome shotgun (WGS) entry which is preliminary data.</text>
</comment>
<evidence type="ECO:0000259" key="6">
    <source>
        <dbReference type="Pfam" id="PF08281"/>
    </source>
</evidence>
<dbReference type="CDD" id="cd06171">
    <property type="entry name" value="Sigma70_r4"/>
    <property type="match status" value="1"/>
</dbReference>
<evidence type="ECO:0000256" key="3">
    <source>
        <dbReference type="ARBA" id="ARBA00023082"/>
    </source>
</evidence>